<dbReference type="EMBL" id="JBJXBP010000008">
    <property type="protein sequence ID" value="KAL3813832.1"/>
    <property type="molecule type" value="Genomic_DNA"/>
</dbReference>
<dbReference type="InterPro" id="IPR008833">
    <property type="entry name" value="Surf2"/>
</dbReference>
<accession>A0ABD3RNT4</accession>
<feature type="compositionally biased region" description="Acidic residues" evidence="1">
    <location>
        <begin position="217"/>
        <end position="231"/>
    </location>
</feature>
<gene>
    <name evidence="2" type="ORF">ACJIZ3_015100</name>
</gene>
<dbReference type="Proteomes" id="UP001634393">
    <property type="component" value="Unassembled WGS sequence"/>
</dbReference>
<evidence type="ECO:0000313" key="2">
    <source>
        <dbReference type="EMBL" id="KAL3813832.1"/>
    </source>
</evidence>
<comment type="caution">
    <text evidence="2">The sequence shown here is derived from an EMBL/GenBank/DDBJ whole genome shotgun (WGS) entry which is preliminary data.</text>
</comment>
<dbReference type="Pfam" id="PF05477">
    <property type="entry name" value="SURF2"/>
    <property type="match status" value="1"/>
</dbReference>
<feature type="region of interest" description="Disordered" evidence="1">
    <location>
        <begin position="119"/>
        <end position="269"/>
    </location>
</feature>
<organism evidence="2 3">
    <name type="scientific">Penstemon smallii</name>
    <dbReference type="NCBI Taxonomy" id="265156"/>
    <lineage>
        <taxon>Eukaryota</taxon>
        <taxon>Viridiplantae</taxon>
        <taxon>Streptophyta</taxon>
        <taxon>Embryophyta</taxon>
        <taxon>Tracheophyta</taxon>
        <taxon>Spermatophyta</taxon>
        <taxon>Magnoliopsida</taxon>
        <taxon>eudicotyledons</taxon>
        <taxon>Gunneridae</taxon>
        <taxon>Pentapetalae</taxon>
        <taxon>asterids</taxon>
        <taxon>lamiids</taxon>
        <taxon>Lamiales</taxon>
        <taxon>Plantaginaceae</taxon>
        <taxon>Cheloneae</taxon>
        <taxon>Penstemon</taxon>
    </lineage>
</organism>
<feature type="compositionally biased region" description="Basic residues" evidence="1">
    <location>
        <begin position="259"/>
        <end position="269"/>
    </location>
</feature>
<feature type="compositionally biased region" description="Basic and acidic residues" evidence="1">
    <location>
        <begin position="198"/>
        <end position="209"/>
    </location>
</feature>
<keyword evidence="3" id="KW-1185">Reference proteome</keyword>
<dbReference type="AlphaFoldDB" id="A0ABD3RNT4"/>
<name>A0ABD3RNT4_9LAMI</name>
<evidence type="ECO:0000256" key="1">
    <source>
        <dbReference type="SAM" id="MobiDB-lite"/>
    </source>
</evidence>
<proteinExistence type="predicted"/>
<feature type="compositionally biased region" description="Basic and acidic residues" evidence="1">
    <location>
        <begin position="161"/>
        <end position="179"/>
    </location>
</feature>
<protein>
    <recommendedName>
        <fullName evidence="4">Surfeit locus protein 2</fullName>
    </recommendedName>
</protein>
<dbReference type="PANTHER" id="PTHR47854">
    <property type="entry name" value="SURFEIT LOCUS PROTEIN 2 (SURF2)"/>
    <property type="match status" value="1"/>
</dbReference>
<feature type="region of interest" description="Disordered" evidence="1">
    <location>
        <begin position="1"/>
        <end position="27"/>
    </location>
</feature>
<feature type="compositionally biased region" description="Basic and acidic residues" evidence="1">
    <location>
        <begin position="1"/>
        <end position="19"/>
    </location>
</feature>
<evidence type="ECO:0008006" key="4">
    <source>
        <dbReference type="Google" id="ProtNLM"/>
    </source>
</evidence>
<sequence>MGKKKGDENPKPIEQKEGHNLLGSPKFKKLENGRFKCVQTGHELPESAKDSYAQSKHCRLGLIDSALARNKPPLNMFRQDPASRSKLICKLTGDTINKSEEHIWKHMTGKRFLNMLEKEEATKEIPNGTPGKQDEEMEEKKKKKKKKKSEDKGLKKKTKKKETEEVEKTADEIINEVRDSAGNSSDSEVEVDFWVPPDGERWDHDDGGDRWGSGSESEQEGDEVGEEDDGAEEAKHEAGKLSKQTKRMSLEIGPSSFASKKKKKKISVE</sequence>
<dbReference type="PANTHER" id="PTHR47854:SF1">
    <property type="entry name" value="SURFEIT LOCUS PROTEIN 2 (SURF2)"/>
    <property type="match status" value="1"/>
</dbReference>
<reference evidence="2 3" key="1">
    <citation type="submission" date="2024-12" db="EMBL/GenBank/DDBJ databases">
        <title>The unique morphological basis and parallel evolutionary history of personate flowers in Penstemon.</title>
        <authorList>
            <person name="Depatie T.H."/>
            <person name="Wessinger C.A."/>
        </authorList>
    </citation>
    <scope>NUCLEOTIDE SEQUENCE [LARGE SCALE GENOMIC DNA]</scope>
    <source>
        <strain evidence="2">WTNN_2</strain>
        <tissue evidence="2">Leaf</tissue>
    </source>
</reference>
<evidence type="ECO:0000313" key="3">
    <source>
        <dbReference type="Proteomes" id="UP001634393"/>
    </source>
</evidence>